<dbReference type="Gene3D" id="1.10.10.10">
    <property type="entry name" value="Winged helix-like DNA-binding domain superfamily/Winged helix DNA-binding domain"/>
    <property type="match status" value="1"/>
</dbReference>
<dbReference type="PROSITE" id="PS50931">
    <property type="entry name" value="HTH_LYSR"/>
    <property type="match status" value="1"/>
</dbReference>
<dbReference type="Proteomes" id="UP001268683">
    <property type="component" value="Chromosome"/>
</dbReference>
<dbReference type="RefSeq" id="WP_310797673.1">
    <property type="nucleotide sequence ID" value="NZ_CP123872.1"/>
</dbReference>
<dbReference type="GO" id="GO:0003700">
    <property type="term" value="F:DNA-binding transcription factor activity"/>
    <property type="evidence" value="ECO:0007669"/>
    <property type="project" value="InterPro"/>
</dbReference>
<keyword evidence="2" id="KW-0805">Transcription regulation</keyword>
<feature type="domain" description="HTH lysR-type" evidence="5">
    <location>
        <begin position="5"/>
        <end position="62"/>
    </location>
</feature>
<dbReference type="PANTHER" id="PTHR30346:SF10">
    <property type="entry name" value="TRANSCRIPTIONAL REGULATOR OF OXIDATIVE STRESS OXYR"/>
    <property type="match status" value="1"/>
</dbReference>
<evidence type="ECO:0000256" key="2">
    <source>
        <dbReference type="ARBA" id="ARBA00023015"/>
    </source>
</evidence>
<reference evidence="6" key="1">
    <citation type="submission" date="2023-04" db="EMBL/GenBank/DDBJ databases">
        <title>Complete genome sequence of Temperatibacter marinus.</title>
        <authorList>
            <person name="Rong J.-C."/>
            <person name="Yi M.-L."/>
            <person name="Zhao Q."/>
        </authorList>
    </citation>
    <scope>NUCLEOTIDE SEQUENCE</scope>
    <source>
        <strain evidence="6">NBRC 110045</strain>
    </source>
</reference>
<dbReference type="InterPro" id="IPR005119">
    <property type="entry name" value="LysR_subst-bd"/>
</dbReference>
<proteinExistence type="inferred from homology"/>
<gene>
    <name evidence="6" type="ORF">QGN29_09800</name>
</gene>
<dbReference type="KEGG" id="tmk:QGN29_09800"/>
<evidence type="ECO:0000313" key="7">
    <source>
        <dbReference type="Proteomes" id="UP001268683"/>
    </source>
</evidence>
<dbReference type="InterPro" id="IPR036388">
    <property type="entry name" value="WH-like_DNA-bd_sf"/>
</dbReference>
<organism evidence="6 7">
    <name type="scientific">Temperatibacter marinus</name>
    <dbReference type="NCBI Taxonomy" id="1456591"/>
    <lineage>
        <taxon>Bacteria</taxon>
        <taxon>Pseudomonadati</taxon>
        <taxon>Pseudomonadota</taxon>
        <taxon>Alphaproteobacteria</taxon>
        <taxon>Kordiimonadales</taxon>
        <taxon>Temperatibacteraceae</taxon>
        <taxon>Temperatibacter</taxon>
    </lineage>
</organism>
<dbReference type="GO" id="GO:0003677">
    <property type="term" value="F:DNA binding"/>
    <property type="evidence" value="ECO:0007669"/>
    <property type="project" value="UniProtKB-KW"/>
</dbReference>
<evidence type="ECO:0000259" key="5">
    <source>
        <dbReference type="PROSITE" id="PS50931"/>
    </source>
</evidence>
<dbReference type="PRINTS" id="PR00039">
    <property type="entry name" value="HTHLYSR"/>
</dbReference>
<dbReference type="InterPro" id="IPR036390">
    <property type="entry name" value="WH_DNA-bd_sf"/>
</dbReference>
<dbReference type="Gene3D" id="3.40.190.10">
    <property type="entry name" value="Periplasmic binding protein-like II"/>
    <property type="match status" value="2"/>
</dbReference>
<keyword evidence="3" id="KW-0238">DNA-binding</keyword>
<evidence type="ECO:0000313" key="6">
    <source>
        <dbReference type="EMBL" id="WND01843.1"/>
    </source>
</evidence>
<name>A0AA52EDU2_9PROT</name>
<evidence type="ECO:0000256" key="4">
    <source>
        <dbReference type="ARBA" id="ARBA00023163"/>
    </source>
</evidence>
<comment type="similarity">
    <text evidence="1">Belongs to the LysR transcriptional regulatory family.</text>
</comment>
<dbReference type="PANTHER" id="PTHR30346">
    <property type="entry name" value="TRANSCRIPTIONAL DUAL REGULATOR HCAR-RELATED"/>
    <property type="match status" value="1"/>
</dbReference>
<keyword evidence="7" id="KW-1185">Reference proteome</keyword>
<dbReference type="SUPFAM" id="SSF46785">
    <property type="entry name" value="Winged helix' DNA-binding domain"/>
    <property type="match status" value="1"/>
</dbReference>
<dbReference type="FunFam" id="1.10.10.10:FF:000001">
    <property type="entry name" value="LysR family transcriptional regulator"/>
    <property type="match status" value="1"/>
</dbReference>
<dbReference type="Pfam" id="PF03466">
    <property type="entry name" value="LysR_substrate"/>
    <property type="match status" value="1"/>
</dbReference>
<evidence type="ECO:0000256" key="1">
    <source>
        <dbReference type="ARBA" id="ARBA00009437"/>
    </source>
</evidence>
<sequence>MNYPPTLKQLKYLVSLNRHMHFGKAAEEAGVSQSTLSSGIQELEALLGLKLVERTKRTVMFTPLGLEIVARSSDILNKVTDLTQLAARARAPLSGPMVMGIIPTIAPFLLPDIMPALRDSFPELELALVEGKSSDLCSKLKSGDLDLVLYALPFACGQLEEMPLFDDPFVSVFPENSSMPAEITLDDLSGQSVLLLEEGHCLRDHALSACQLTGRDRTERALAGTSLYTIVQMVASGFGMSLLPAMAVDNGILNGTNLKPVSFKAPVPSRKIGLVWRESDPRSKDFAKIGHVIRDTVT</sequence>
<protein>
    <submittedName>
        <fullName evidence="6">Hydrogen peroxide-inducible genes activator</fullName>
    </submittedName>
</protein>
<dbReference type="EMBL" id="CP123872">
    <property type="protein sequence ID" value="WND01843.1"/>
    <property type="molecule type" value="Genomic_DNA"/>
</dbReference>
<dbReference type="CDD" id="cd08411">
    <property type="entry name" value="PBP2_OxyR"/>
    <property type="match status" value="1"/>
</dbReference>
<accession>A0AA52EDU2</accession>
<dbReference type="SUPFAM" id="SSF53850">
    <property type="entry name" value="Periplasmic binding protein-like II"/>
    <property type="match status" value="1"/>
</dbReference>
<dbReference type="GO" id="GO:0032993">
    <property type="term" value="C:protein-DNA complex"/>
    <property type="evidence" value="ECO:0007669"/>
    <property type="project" value="TreeGrafter"/>
</dbReference>
<dbReference type="Pfam" id="PF00126">
    <property type="entry name" value="HTH_1"/>
    <property type="match status" value="1"/>
</dbReference>
<keyword evidence="4" id="KW-0804">Transcription</keyword>
<dbReference type="InterPro" id="IPR000847">
    <property type="entry name" value="LysR_HTH_N"/>
</dbReference>
<evidence type="ECO:0000256" key="3">
    <source>
        <dbReference type="ARBA" id="ARBA00023125"/>
    </source>
</evidence>
<dbReference type="AlphaFoldDB" id="A0AA52EDU2"/>